<comment type="similarity">
    <text evidence="3">Belongs to the RNA polymerase II subunit 5-mediating protein family.</text>
</comment>
<gene>
    <name evidence="5" type="ORF">Gasu_27610</name>
</gene>
<dbReference type="GeneID" id="17088739"/>
<dbReference type="Pfam" id="PF02996">
    <property type="entry name" value="Prefoldin"/>
    <property type="match status" value="1"/>
</dbReference>
<dbReference type="GO" id="GO:0005634">
    <property type="term" value="C:nucleus"/>
    <property type="evidence" value="ECO:0007669"/>
    <property type="project" value="UniProtKB-SubCell"/>
</dbReference>
<reference evidence="6" key="1">
    <citation type="journal article" date="2013" name="Science">
        <title>Gene transfer from bacteria and archaea facilitated evolution of an extremophilic eukaryote.</title>
        <authorList>
            <person name="Schonknecht G."/>
            <person name="Chen W.H."/>
            <person name="Ternes C.M."/>
            <person name="Barbier G.G."/>
            <person name="Shrestha R.P."/>
            <person name="Stanke M."/>
            <person name="Brautigam A."/>
            <person name="Baker B.J."/>
            <person name="Banfield J.F."/>
            <person name="Garavito R.M."/>
            <person name="Carr K."/>
            <person name="Wilkerson C."/>
            <person name="Rensing S.A."/>
            <person name="Gagneul D."/>
            <person name="Dickenson N.E."/>
            <person name="Oesterhelt C."/>
            <person name="Lercher M.J."/>
            <person name="Weber A.P."/>
        </authorList>
    </citation>
    <scope>NUCLEOTIDE SEQUENCE [LARGE SCALE GENOMIC DNA]</scope>
    <source>
        <strain evidence="6">074W</strain>
    </source>
</reference>
<keyword evidence="6" id="KW-1185">Reference proteome</keyword>
<dbReference type="EMBL" id="KB454504">
    <property type="protein sequence ID" value="EME29979.1"/>
    <property type="molecule type" value="Genomic_DNA"/>
</dbReference>
<dbReference type="GO" id="GO:0019212">
    <property type="term" value="F:phosphatase inhibitor activity"/>
    <property type="evidence" value="ECO:0007669"/>
    <property type="project" value="TreeGrafter"/>
</dbReference>
<feature type="compositionally biased region" description="Polar residues" evidence="4">
    <location>
        <begin position="262"/>
        <end position="293"/>
    </location>
</feature>
<dbReference type="KEGG" id="gsl:Gasu_27610"/>
<dbReference type="InterPro" id="IPR004127">
    <property type="entry name" value="Prefoldin_subunit_alpha"/>
</dbReference>
<dbReference type="GO" id="GO:0000122">
    <property type="term" value="P:negative regulation of transcription by RNA polymerase II"/>
    <property type="evidence" value="ECO:0007669"/>
    <property type="project" value="TreeGrafter"/>
</dbReference>
<proteinExistence type="inferred from homology"/>
<evidence type="ECO:0000256" key="1">
    <source>
        <dbReference type="ARBA" id="ARBA00004123"/>
    </source>
</evidence>
<dbReference type="GO" id="GO:0003714">
    <property type="term" value="F:transcription corepressor activity"/>
    <property type="evidence" value="ECO:0007669"/>
    <property type="project" value="TreeGrafter"/>
</dbReference>
<dbReference type="PANTHER" id="PTHR15111:SF0">
    <property type="entry name" value="UNCONVENTIONAL PREFOLDIN RPB5 INTERACTOR 1"/>
    <property type="match status" value="1"/>
</dbReference>
<keyword evidence="2" id="KW-0539">Nucleus</keyword>
<dbReference type="SUPFAM" id="SSF46579">
    <property type="entry name" value="Prefoldin"/>
    <property type="match status" value="1"/>
</dbReference>
<evidence type="ECO:0000313" key="5">
    <source>
        <dbReference type="EMBL" id="EME29979.1"/>
    </source>
</evidence>
<dbReference type="PANTHER" id="PTHR15111">
    <property type="entry name" value="RNA POLYMERASE II SUBUNIT 5-MEDIATING PROTEIN NNX3"/>
    <property type="match status" value="1"/>
</dbReference>
<evidence type="ECO:0000256" key="3">
    <source>
        <dbReference type="ARBA" id="ARBA00038295"/>
    </source>
</evidence>
<dbReference type="InterPro" id="IPR052255">
    <property type="entry name" value="RNA_pol_II_subunit5-mediator"/>
</dbReference>
<name>M2Y2E2_GALSU</name>
<dbReference type="Gene3D" id="1.10.287.370">
    <property type="match status" value="1"/>
</dbReference>
<organism evidence="5 6">
    <name type="scientific">Galdieria sulphuraria</name>
    <name type="common">Red alga</name>
    <dbReference type="NCBI Taxonomy" id="130081"/>
    <lineage>
        <taxon>Eukaryota</taxon>
        <taxon>Rhodophyta</taxon>
        <taxon>Bangiophyceae</taxon>
        <taxon>Galdieriales</taxon>
        <taxon>Galdieriaceae</taxon>
        <taxon>Galdieria</taxon>
    </lineage>
</organism>
<dbReference type="AlphaFoldDB" id="M2Y2E2"/>
<evidence type="ECO:0000313" key="6">
    <source>
        <dbReference type="Proteomes" id="UP000030680"/>
    </source>
</evidence>
<dbReference type="InterPro" id="IPR009053">
    <property type="entry name" value="Prefoldin"/>
</dbReference>
<dbReference type="Proteomes" id="UP000030680">
    <property type="component" value="Unassembled WGS sequence"/>
</dbReference>
<dbReference type="OrthoDB" id="21413at2759"/>
<dbReference type="Gramene" id="EME29979">
    <property type="protein sequence ID" value="EME29979"/>
    <property type="gene ID" value="Gasu_27610"/>
</dbReference>
<feature type="region of interest" description="Disordered" evidence="4">
    <location>
        <begin position="255"/>
        <end position="306"/>
    </location>
</feature>
<comment type="subcellular location">
    <subcellularLocation>
        <location evidence="1">Nucleus</location>
    </subcellularLocation>
</comment>
<evidence type="ECO:0000256" key="2">
    <source>
        <dbReference type="ARBA" id="ARBA00023242"/>
    </source>
</evidence>
<sequence length="306" mass="34391">MDTNSGTEGYAVDSRAQLAEQLHKSEKEYQSLLSYLESQQAAGNSTQRAFLPLGPLVYASGALKPCGAVLVLLGENYFARVTLEQAMNIAHRRIAFIQRRLSELKIDKVLSERSEPVIKKQENEILLDRWTKSMQLLERYMQAEDVVNLCEEYDDSVSKEPVRVFGLKKDMPLRKIEQEELEENVDWSSLLDVSGLTAEPSGQNQKLPEFVWNDLRQLEIAETSSFTGDTVEDSTGANIEVFSYLPHQQKQVEVSSQVEQKLSTNQHTTSGVASKNADEPQSTTSQRNSSKETFSGLIKERKPPSS</sequence>
<evidence type="ECO:0000256" key="4">
    <source>
        <dbReference type="SAM" id="MobiDB-lite"/>
    </source>
</evidence>
<accession>M2Y2E2</accession>
<protein>
    <submittedName>
        <fullName evidence="5">Uncharacterized protein</fullName>
    </submittedName>
</protein>
<dbReference type="RefSeq" id="XP_005706499.1">
    <property type="nucleotide sequence ID" value="XM_005706442.1"/>
</dbReference>
<dbReference type="GO" id="GO:0003682">
    <property type="term" value="F:chromatin binding"/>
    <property type="evidence" value="ECO:0007669"/>
    <property type="project" value="TreeGrafter"/>
</dbReference>